<reference evidence="2" key="1">
    <citation type="submission" date="2019-06" db="EMBL/GenBank/DDBJ databases">
        <authorList>
            <person name="Zheng W."/>
        </authorList>
    </citation>
    <scope>NUCLEOTIDE SEQUENCE</scope>
    <source>
        <strain evidence="2">QDHG01</strain>
    </source>
</reference>
<dbReference type="AlphaFoldDB" id="A0A8J8T9U5"/>
<dbReference type="EMBL" id="RRYP01000693">
    <property type="protein sequence ID" value="TNV86990.1"/>
    <property type="molecule type" value="Genomic_DNA"/>
</dbReference>
<feature type="compositionally biased region" description="Basic and acidic residues" evidence="1">
    <location>
        <begin position="108"/>
        <end position="124"/>
    </location>
</feature>
<evidence type="ECO:0000313" key="2">
    <source>
        <dbReference type="EMBL" id="TNV86990.1"/>
    </source>
</evidence>
<protein>
    <submittedName>
        <fullName evidence="2">Uncharacterized protein</fullName>
    </submittedName>
</protein>
<evidence type="ECO:0000313" key="3">
    <source>
        <dbReference type="Proteomes" id="UP000785679"/>
    </source>
</evidence>
<gene>
    <name evidence="2" type="ORF">FGO68_gene6499</name>
</gene>
<accession>A0A8J8T9U5</accession>
<keyword evidence="3" id="KW-1185">Reference proteome</keyword>
<proteinExistence type="predicted"/>
<sequence length="141" mass="16531">MVVATTPSSCEQYALVAAIATVQERSAIAIDATIEVPVKRGWMDSDQIRLSYYNIENQFQGVSISYNEAHHQIILQYKYYYQHKFKTWVKASTNRNFRRSSKHRKPRMIRDKPKSSKIEKARESSKRKRTSLIKPSMSQTW</sequence>
<dbReference type="Proteomes" id="UP000785679">
    <property type="component" value="Unassembled WGS sequence"/>
</dbReference>
<evidence type="ECO:0000256" key="1">
    <source>
        <dbReference type="SAM" id="MobiDB-lite"/>
    </source>
</evidence>
<comment type="caution">
    <text evidence="2">The sequence shown here is derived from an EMBL/GenBank/DDBJ whole genome shotgun (WGS) entry which is preliminary data.</text>
</comment>
<feature type="compositionally biased region" description="Basic residues" evidence="1">
    <location>
        <begin position="96"/>
        <end position="107"/>
    </location>
</feature>
<name>A0A8J8T9U5_HALGN</name>
<feature type="region of interest" description="Disordered" evidence="1">
    <location>
        <begin position="95"/>
        <end position="141"/>
    </location>
</feature>
<organism evidence="2 3">
    <name type="scientific">Halteria grandinella</name>
    <dbReference type="NCBI Taxonomy" id="5974"/>
    <lineage>
        <taxon>Eukaryota</taxon>
        <taxon>Sar</taxon>
        <taxon>Alveolata</taxon>
        <taxon>Ciliophora</taxon>
        <taxon>Intramacronucleata</taxon>
        <taxon>Spirotrichea</taxon>
        <taxon>Stichotrichia</taxon>
        <taxon>Sporadotrichida</taxon>
        <taxon>Halteriidae</taxon>
        <taxon>Halteria</taxon>
    </lineage>
</organism>